<evidence type="ECO:0000256" key="7">
    <source>
        <dbReference type="ARBA" id="ARBA00022777"/>
    </source>
</evidence>
<keyword evidence="12" id="KW-1185">Reference proteome</keyword>
<evidence type="ECO:0000256" key="1">
    <source>
        <dbReference type="ARBA" id="ARBA00000085"/>
    </source>
</evidence>
<keyword evidence="9" id="KW-0902">Two-component regulatory system</keyword>
<evidence type="ECO:0000313" key="11">
    <source>
        <dbReference type="EMBL" id="KAB8197395.1"/>
    </source>
</evidence>
<name>A0A5C4WX19_9ACTN</name>
<keyword evidence="5" id="KW-0808">Transferase</keyword>
<keyword evidence="6" id="KW-0812">Transmembrane</keyword>
<dbReference type="InterPro" id="IPR003594">
    <property type="entry name" value="HATPase_dom"/>
</dbReference>
<dbReference type="SMART" id="SM00387">
    <property type="entry name" value="HATPase_c"/>
    <property type="match status" value="1"/>
</dbReference>
<dbReference type="CDD" id="cd06225">
    <property type="entry name" value="HAMP"/>
    <property type="match status" value="1"/>
</dbReference>
<dbReference type="InterPro" id="IPR004358">
    <property type="entry name" value="Sig_transdc_His_kin-like_C"/>
</dbReference>
<keyword evidence="7" id="KW-0418">Kinase</keyword>
<dbReference type="SMART" id="SM00304">
    <property type="entry name" value="HAMP"/>
    <property type="match status" value="1"/>
</dbReference>
<dbReference type="Pfam" id="PF00512">
    <property type="entry name" value="HisKA"/>
    <property type="match status" value="1"/>
</dbReference>
<dbReference type="InterPro" id="IPR005467">
    <property type="entry name" value="His_kinase_dom"/>
</dbReference>
<dbReference type="Gene3D" id="1.10.287.130">
    <property type="match status" value="1"/>
</dbReference>
<dbReference type="RefSeq" id="WP_139628079.1">
    <property type="nucleotide sequence ID" value="NZ_VDLX02000001.1"/>
</dbReference>
<gene>
    <name evidence="11" type="ORF">FH608_002210</name>
</gene>
<dbReference type="EC" id="2.7.13.3" evidence="3"/>
<evidence type="ECO:0000256" key="2">
    <source>
        <dbReference type="ARBA" id="ARBA00004236"/>
    </source>
</evidence>
<comment type="catalytic activity">
    <reaction evidence="1">
        <text>ATP + protein L-histidine = ADP + protein N-phospho-L-histidine.</text>
        <dbReference type="EC" id="2.7.13.3"/>
    </reaction>
</comment>
<dbReference type="GO" id="GO:0000155">
    <property type="term" value="F:phosphorelay sensor kinase activity"/>
    <property type="evidence" value="ECO:0007669"/>
    <property type="project" value="InterPro"/>
</dbReference>
<sequence length="501" mass="54462">MSARARIVGWMLAVVGLALSVSIFATWTILLARLDDRMSLELSNEAEKLRRYAASARDPATGHMVTDVEELLTGYLAINAPDRWETFFSIIDGKADRITAIPPPVRLDTDDALVARLARATRPDDGEVESARGTVHYAVIPVTVRSDPRPGHFVVAILYDRHRDEIADAMRVLGISALAALALAGAAGWFVAGRVLAPVRLVSQTAEQISDSTDLTRRLDVPGDDDVAALAATFNHMLDRLEHAFVVQRHFMDDAGHELRTPITVIRGHLELMGDDPRDRAETLALVTDELDRMNRIVEDLLTLAKAEQPGFLDLHDVEVADLTVSVVAKARALGNRRWRVDEVAEARVPADRQRLTQALMQLVANAVRHTTDDDLIAVGSAVRDNRIELWVRDSGPGVAPAERERIFGRFVRGAGRTVMYEGAGLGLAIVRSIAEAHGGSVRVTDAPGGGACFVMNIPMWDLWGASDEPRPRALTAEMGPVRVACGHGGGAGEPDLDRRG</sequence>
<evidence type="ECO:0000256" key="6">
    <source>
        <dbReference type="ARBA" id="ARBA00022692"/>
    </source>
</evidence>
<dbReference type="Gene3D" id="6.10.340.10">
    <property type="match status" value="1"/>
</dbReference>
<evidence type="ECO:0000256" key="8">
    <source>
        <dbReference type="ARBA" id="ARBA00022989"/>
    </source>
</evidence>
<dbReference type="SUPFAM" id="SSF47384">
    <property type="entry name" value="Homodimeric domain of signal transducing histidine kinase"/>
    <property type="match status" value="1"/>
</dbReference>
<evidence type="ECO:0000313" key="12">
    <source>
        <dbReference type="Proteomes" id="UP000312512"/>
    </source>
</evidence>
<dbReference type="Pfam" id="PF02518">
    <property type="entry name" value="HATPase_c"/>
    <property type="match status" value="1"/>
</dbReference>
<dbReference type="Pfam" id="PF00672">
    <property type="entry name" value="HAMP"/>
    <property type="match status" value="1"/>
</dbReference>
<evidence type="ECO:0000256" key="4">
    <source>
        <dbReference type="ARBA" id="ARBA00022553"/>
    </source>
</evidence>
<evidence type="ECO:0000256" key="9">
    <source>
        <dbReference type="ARBA" id="ARBA00023012"/>
    </source>
</evidence>
<dbReference type="PROSITE" id="PS50885">
    <property type="entry name" value="HAMP"/>
    <property type="match status" value="1"/>
</dbReference>
<dbReference type="Gene3D" id="3.30.565.10">
    <property type="entry name" value="Histidine kinase-like ATPase, C-terminal domain"/>
    <property type="match status" value="1"/>
</dbReference>
<dbReference type="InterPro" id="IPR036097">
    <property type="entry name" value="HisK_dim/P_sf"/>
</dbReference>
<dbReference type="PANTHER" id="PTHR45436:SF5">
    <property type="entry name" value="SENSOR HISTIDINE KINASE TRCS"/>
    <property type="match status" value="1"/>
</dbReference>
<dbReference type="InterPro" id="IPR036890">
    <property type="entry name" value="HATPase_C_sf"/>
</dbReference>
<dbReference type="InterPro" id="IPR003660">
    <property type="entry name" value="HAMP_dom"/>
</dbReference>
<dbReference type="InterPro" id="IPR050428">
    <property type="entry name" value="TCS_sensor_his_kinase"/>
</dbReference>
<dbReference type="PROSITE" id="PS50109">
    <property type="entry name" value="HIS_KIN"/>
    <property type="match status" value="1"/>
</dbReference>
<dbReference type="OrthoDB" id="9786919at2"/>
<dbReference type="PANTHER" id="PTHR45436">
    <property type="entry name" value="SENSOR HISTIDINE KINASE YKOH"/>
    <property type="match status" value="1"/>
</dbReference>
<dbReference type="PRINTS" id="PR00344">
    <property type="entry name" value="BCTRLSENSOR"/>
</dbReference>
<dbReference type="EMBL" id="VDLX02000001">
    <property type="protein sequence ID" value="KAB8197395.1"/>
    <property type="molecule type" value="Genomic_DNA"/>
</dbReference>
<dbReference type="InterPro" id="IPR003661">
    <property type="entry name" value="HisK_dim/P_dom"/>
</dbReference>
<comment type="caution">
    <text evidence="11">The sequence shown here is derived from an EMBL/GenBank/DDBJ whole genome shotgun (WGS) entry which is preliminary data.</text>
</comment>
<comment type="subcellular location">
    <subcellularLocation>
        <location evidence="2">Cell membrane</location>
    </subcellularLocation>
</comment>
<protein>
    <recommendedName>
        <fullName evidence="3">histidine kinase</fullName>
        <ecNumber evidence="3">2.7.13.3</ecNumber>
    </recommendedName>
</protein>
<evidence type="ECO:0000256" key="3">
    <source>
        <dbReference type="ARBA" id="ARBA00012438"/>
    </source>
</evidence>
<evidence type="ECO:0000256" key="5">
    <source>
        <dbReference type="ARBA" id="ARBA00022679"/>
    </source>
</evidence>
<reference evidence="11 12" key="1">
    <citation type="submission" date="2019-10" db="EMBL/GenBank/DDBJ databases">
        <title>Nonomuraea sp. nov., isolated from Phyllanthus amarus.</title>
        <authorList>
            <person name="Klykleung N."/>
            <person name="Tanasupawat S."/>
        </authorList>
    </citation>
    <scope>NUCLEOTIDE SEQUENCE [LARGE SCALE GENOMIC DNA]</scope>
    <source>
        <strain evidence="11 12">PA1-10</strain>
    </source>
</reference>
<dbReference type="GO" id="GO:0005886">
    <property type="term" value="C:plasma membrane"/>
    <property type="evidence" value="ECO:0007669"/>
    <property type="project" value="UniProtKB-SubCell"/>
</dbReference>
<dbReference type="CDD" id="cd00082">
    <property type="entry name" value="HisKA"/>
    <property type="match status" value="1"/>
</dbReference>
<dbReference type="FunFam" id="1.10.287.130:FF:000001">
    <property type="entry name" value="Two-component sensor histidine kinase"/>
    <property type="match status" value="1"/>
</dbReference>
<dbReference type="SUPFAM" id="SSF55874">
    <property type="entry name" value="ATPase domain of HSP90 chaperone/DNA topoisomerase II/histidine kinase"/>
    <property type="match status" value="1"/>
</dbReference>
<keyword evidence="10" id="KW-0472">Membrane</keyword>
<dbReference type="AlphaFoldDB" id="A0A5C4WX19"/>
<dbReference type="CDD" id="cd00075">
    <property type="entry name" value="HATPase"/>
    <property type="match status" value="1"/>
</dbReference>
<dbReference type="SUPFAM" id="SSF158472">
    <property type="entry name" value="HAMP domain-like"/>
    <property type="match status" value="1"/>
</dbReference>
<evidence type="ECO:0000256" key="10">
    <source>
        <dbReference type="ARBA" id="ARBA00023136"/>
    </source>
</evidence>
<dbReference type="Proteomes" id="UP000312512">
    <property type="component" value="Unassembled WGS sequence"/>
</dbReference>
<accession>A0A5C4WX19</accession>
<keyword evidence="8" id="KW-1133">Transmembrane helix</keyword>
<organism evidence="11 12">
    <name type="scientific">Nonomuraea phyllanthi</name>
    <dbReference type="NCBI Taxonomy" id="2219224"/>
    <lineage>
        <taxon>Bacteria</taxon>
        <taxon>Bacillati</taxon>
        <taxon>Actinomycetota</taxon>
        <taxon>Actinomycetes</taxon>
        <taxon>Streptosporangiales</taxon>
        <taxon>Streptosporangiaceae</taxon>
        <taxon>Nonomuraea</taxon>
    </lineage>
</organism>
<keyword evidence="4" id="KW-0597">Phosphoprotein</keyword>
<proteinExistence type="predicted"/>
<dbReference type="SMART" id="SM00388">
    <property type="entry name" value="HisKA"/>
    <property type="match status" value="1"/>
</dbReference>